<protein>
    <submittedName>
        <fullName evidence="2">Uncharacterized protein</fullName>
    </submittedName>
</protein>
<evidence type="ECO:0000313" key="3">
    <source>
        <dbReference type="Proteomes" id="UP001148018"/>
    </source>
</evidence>
<feature type="compositionally biased region" description="Basic and acidic residues" evidence="1">
    <location>
        <begin position="1"/>
        <end position="15"/>
    </location>
</feature>
<evidence type="ECO:0000313" key="2">
    <source>
        <dbReference type="EMBL" id="KAJ3612555.1"/>
    </source>
</evidence>
<comment type="caution">
    <text evidence="2">The sequence shown here is derived from an EMBL/GenBank/DDBJ whole genome shotgun (WGS) entry which is preliminary data.</text>
</comment>
<proteinExistence type="predicted"/>
<sequence length="73" mass="8075">MDEEEKRGEERRSNKEPSAAGRLACHAITPRPQGFRPSVQHPPNTPTHTPTRHLPSPQPHPTPGPLALINFTV</sequence>
<name>A0A9Q0ESA7_9TELE</name>
<dbReference type="Proteomes" id="UP001148018">
    <property type="component" value="Unassembled WGS sequence"/>
</dbReference>
<reference evidence="2" key="1">
    <citation type="submission" date="2022-07" db="EMBL/GenBank/DDBJ databases">
        <title>Chromosome-level genome of Muraenolepis orangiensis.</title>
        <authorList>
            <person name="Kim J."/>
        </authorList>
    </citation>
    <scope>NUCLEOTIDE SEQUENCE</scope>
    <source>
        <strain evidence="2">KU_S4_2022</strain>
        <tissue evidence="2">Muscle</tissue>
    </source>
</reference>
<feature type="region of interest" description="Disordered" evidence="1">
    <location>
        <begin position="1"/>
        <end position="73"/>
    </location>
</feature>
<keyword evidence="3" id="KW-1185">Reference proteome</keyword>
<dbReference type="AlphaFoldDB" id="A0A9Q0ESA7"/>
<evidence type="ECO:0000256" key="1">
    <source>
        <dbReference type="SAM" id="MobiDB-lite"/>
    </source>
</evidence>
<organism evidence="2 3">
    <name type="scientific">Muraenolepis orangiensis</name>
    <name type="common">Patagonian moray cod</name>
    <dbReference type="NCBI Taxonomy" id="630683"/>
    <lineage>
        <taxon>Eukaryota</taxon>
        <taxon>Metazoa</taxon>
        <taxon>Chordata</taxon>
        <taxon>Craniata</taxon>
        <taxon>Vertebrata</taxon>
        <taxon>Euteleostomi</taxon>
        <taxon>Actinopterygii</taxon>
        <taxon>Neopterygii</taxon>
        <taxon>Teleostei</taxon>
        <taxon>Neoteleostei</taxon>
        <taxon>Acanthomorphata</taxon>
        <taxon>Zeiogadaria</taxon>
        <taxon>Gadariae</taxon>
        <taxon>Gadiformes</taxon>
        <taxon>Muraenolepidoidei</taxon>
        <taxon>Muraenolepididae</taxon>
        <taxon>Muraenolepis</taxon>
    </lineage>
</organism>
<dbReference type="EMBL" id="JANIIK010000036">
    <property type="protein sequence ID" value="KAJ3612555.1"/>
    <property type="molecule type" value="Genomic_DNA"/>
</dbReference>
<gene>
    <name evidence="2" type="ORF">NHX12_020826</name>
</gene>
<feature type="compositionally biased region" description="Low complexity" evidence="1">
    <location>
        <begin position="46"/>
        <end position="55"/>
    </location>
</feature>
<accession>A0A9Q0ESA7</accession>